<dbReference type="GO" id="GO:0022857">
    <property type="term" value="F:transmembrane transporter activity"/>
    <property type="evidence" value="ECO:0007669"/>
    <property type="project" value="InterPro"/>
</dbReference>
<evidence type="ECO:0000313" key="9">
    <source>
        <dbReference type="EMBL" id="BAV98600.1"/>
    </source>
</evidence>
<keyword evidence="2" id="KW-0813">Transport</keyword>
<dbReference type="EMBL" id="AP014940">
    <property type="protein sequence ID" value="BAV98600.1"/>
    <property type="molecule type" value="Genomic_DNA"/>
</dbReference>
<name>A0AAU9AU25_LYSEN</name>
<dbReference type="KEGG" id="lem:LEN_3113"/>
<feature type="domain" description="Major facilitator superfamily (MFS) profile" evidence="8">
    <location>
        <begin position="59"/>
        <end position="498"/>
    </location>
</feature>
<dbReference type="Proteomes" id="UP000218824">
    <property type="component" value="Chromosome"/>
</dbReference>
<feature type="transmembrane region" description="Helical" evidence="7">
    <location>
        <begin position="470"/>
        <end position="494"/>
    </location>
</feature>
<feature type="transmembrane region" description="Helical" evidence="7">
    <location>
        <begin position="378"/>
        <end position="397"/>
    </location>
</feature>
<dbReference type="PROSITE" id="PS50850">
    <property type="entry name" value="MFS"/>
    <property type="match status" value="1"/>
</dbReference>
<keyword evidence="3 7" id="KW-0812">Transmembrane</keyword>
<keyword evidence="5 7" id="KW-0472">Membrane</keyword>
<feature type="compositionally biased region" description="Polar residues" evidence="6">
    <location>
        <begin position="20"/>
        <end position="37"/>
    </location>
</feature>
<feature type="transmembrane region" description="Helical" evidence="7">
    <location>
        <begin position="244"/>
        <end position="265"/>
    </location>
</feature>
<dbReference type="CDD" id="cd17321">
    <property type="entry name" value="MFS_MMR_MDR_like"/>
    <property type="match status" value="1"/>
</dbReference>
<protein>
    <submittedName>
        <fullName evidence="9">MFS transporter, DHA2 family, methylenomycin A resistance protein</fullName>
    </submittedName>
</protein>
<dbReference type="InterPro" id="IPR020846">
    <property type="entry name" value="MFS_dom"/>
</dbReference>
<reference evidence="9 10" key="1">
    <citation type="journal article" date="2017" name="DNA Res.">
        <title>Complete genome sequence and expression profile of the commercial lytic enzyme producer Lysobacter enzymogenes M497-1.</title>
        <authorList>
            <person name="Takami H."/>
            <person name="Toyoda A."/>
            <person name="Uchiyama I."/>
            <person name="Itoh T."/>
            <person name="Takaki Y."/>
            <person name="Arai W."/>
            <person name="Nishi S."/>
            <person name="Kawai M."/>
            <person name="Shinya K."/>
            <person name="Ikeda H."/>
        </authorList>
    </citation>
    <scope>NUCLEOTIDE SEQUENCE [LARGE SCALE GENOMIC DNA]</scope>
    <source>
        <strain evidence="9 10">M497-1</strain>
    </source>
</reference>
<dbReference type="PANTHER" id="PTHR42718:SF9">
    <property type="entry name" value="MAJOR FACILITATOR SUPERFAMILY MULTIDRUG TRANSPORTER MFSC"/>
    <property type="match status" value="1"/>
</dbReference>
<proteinExistence type="predicted"/>
<dbReference type="Gene3D" id="1.20.1250.20">
    <property type="entry name" value="MFS general substrate transporter like domains"/>
    <property type="match status" value="1"/>
</dbReference>
<comment type="subcellular location">
    <subcellularLocation>
        <location evidence="1">Membrane</location>
        <topology evidence="1">Multi-pass membrane protein</topology>
    </subcellularLocation>
</comment>
<feature type="transmembrane region" description="Helical" evidence="7">
    <location>
        <begin position="403"/>
        <end position="429"/>
    </location>
</feature>
<keyword evidence="4 7" id="KW-1133">Transmembrane helix</keyword>
<evidence type="ECO:0000256" key="3">
    <source>
        <dbReference type="ARBA" id="ARBA00022692"/>
    </source>
</evidence>
<feature type="transmembrane region" description="Helical" evidence="7">
    <location>
        <begin position="277"/>
        <end position="294"/>
    </location>
</feature>
<evidence type="ECO:0000256" key="1">
    <source>
        <dbReference type="ARBA" id="ARBA00004141"/>
    </source>
</evidence>
<evidence type="ECO:0000259" key="8">
    <source>
        <dbReference type="PROSITE" id="PS50850"/>
    </source>
</evidence>
<dbReference type="AlphaFoldDB" id="A0AAU9AU25"/>
<dbReference type="InterPro" id="IPR011701">
    <property type="entry name" value="MFS"/>
</dbReference>
<dbReference type="GO" id="GO:0016020">
    <property type="term" value="C:membrane"/>
    <property type="evidence" value="ECO:0007669"/>
    <property type="project" value="UniProtKB-SubCell"/>
</dbReference>
<dbReference type="Gene3D" id="1.20.1720.10">
    <property type="entry name" value="Multidrug resistance protein D"/>
    <property type="match status" value="1"/>
</dbReference>
<feature type="transmembrane region" description="Helical" evidence="7">
    <location>
        <begin position="315"/>
        <end position="338"/>
    </location>
</feature>
<feature type="transmembrane region" description="Helical" evidence="7">
    <location>
        <begin position="441"/>
        <end position="464"/>
    </location>
</feature>
<accession>A0AAU9AU25</accession>
<feature type="transmembrane region" description="Helical" evidence="7">
    <location>
        <begin position="344"/>
        <end position="366"/>
    </location>
</feature>
<feature type="transmembrane region" description="Helical" evidence="7">
    <location>
        <begin position="213"/>
        <end position="232"/>
    </location>
</feature>
<feature type="transmembrane region" description="Helical" evidence="7">
    <location>
        <begin position="93"/>
        <end position="114"/>
    </location>
</feature>
<sequence length="500" mass="51022">MSGESRAPASAQTPPHRDNASAQPVAPTQATDTTLPQTAREPAQAADARTRTPPSPGLVLAAACFGFMIVQLDVTIVNLALPTLAVDLRSDLAGLQWVMDAYTLLFASLLLSAGALSDRIGARRSFLLGLGGFLLASIACGLAGNVAQLVAARALQGVFAALLVPSSLTLLNHAFAHDPPRRARALAVWTASGAAAATLGSVAGGALLQTLGWRSIFLVNLPICAVGIALVWRLAETPRRPERALDLAGQLLAVVGLAALIAAIIETPRLGAQHPAVWSAAALAVVCALAFVAVESRAAQPLLPPRLFARPRFSLALLSALAVSLAYYSLLFAMSLYLQQFAGYTALQAGLAYLPLAAAFIAANLLSARVLARHGVRAAIALGSAVCAAGFAWLSRLAPGDSYLWILPAFLAIPAGMGLAMPAATGLILSSVEREQSGTAAAAINAVRQTGAALGVALCGLLLAGGGPGAGMRTVCYVAIAALLVSAALAWACLREAPSP</sequence>
<feature type="transmembrane region" description="Helical" evidence="7">
    <location>
        <begin position="186"/>
        <end position="207"/>
    </location>
</feature>
<evidence type="ECO:0000313" key="10">
    <source>
        <dbReference type="Proteomes" id="UP000218824"/>
    </source>
</evidence>
<evidence type="ECO:0000256" key="5">
    <source>
        <dbReference type="ARBA" id="ARBA00023136"/>
    </source>
</evidence>
<feature type="transmembrane region" description="Helical" evidence="7">
    <location>
        <begin position="126"/>
        <end position="148"/>
    </location>
</feature>
<dbReference type="PANTHER" id="PTHR42718">
    <property type="entry name" value="MAJOR FACILITATOR SUPERFAMILY MULTIDRUG TRANSPORTER MFSC"/>
    <property type="match status" value="1"/>
</dbReference>
<feature type="region of interest" description="Disordered" evidence="6">
    <location>
        <begin position="1"/>
        <end position="53"/>
    </location>
</feature>
<evidence type="ECO:0000256" key="6">
    <source>
        <dbReference type="SAM" id="MobiDB-lite"/>
    </source>
</evidence>
<gene>
    <name evidence="9" type="primary">mmr</name>
    <name evidence="9" type="ORF">LEN_3113</name>
</gene>
<evidence type="ECO:0000256" key="4">
    <source>
        <dbReference type="ARBA" id="ARBA00022989"/>
    </source>
</evidence>
<dbReference type="Pfam" id="PF07690">
    <property type="entry name" value="MFS_1"/>
    <property type="match status" value="1"/>
</dbReference>
<organism evidence="9 10">
    <name type="scientific">Lysobacter enzymogenes</name>
    <dbReference type="NCBI Taxonomy" id="69"/>
    <lineage>
        <taxon>Bacteria</taxon>
        <taxon>Pseudomonadati</taxon>
        <taxon>Pseudomonadota</taxon>
        <taxon>Gammaproteobacteria</taxon>
        <taxon>Lysobacterales</taxon>
        <taxon>Lysobacteraceae</taxon>
        <taxon>Lysobacter</taxon>
    </lineage>
</organism>
<dbReference type="SUPFAM" id="SSF103473">
    <property type="entry name" value="MFS general substrate transporter"/>
    <property type="match status" value="1"/>
</dbReference>
<evidence type="ECO:0000256" key="2">
    <source>
        <dbReference type="ARBA" id="ARBA00022448"/>
    </source>
</evidence>
<feature type="transmembrane region" description="Helical" evidence="7">
    <location>
        <begin position="154"/>
        <end position="174"/>
    </location>
</feature>
<dbReference type="InterPro" id="IPR036259">
    <property type="entry name" value="MFS_trans_sf"/>
</dbReference>
<feature type="transmembrane region" description="Helical" evidence="7">
    <location>
        <begin position="58"/>
        <end position="81"/>
    </location>
</feature>
<evidence type="ECO:0000256" key="7">
    <source>
        <dbReference type="SAM" id="Phobius"/>
    </source>
</evidence>